<accession>A0A5B7GW61</accession>
<evidence type="ECO:0000313" key="2">
    <source>
        <dbReference type="Proteomes" id="UP000324222"/>
    </source>
</evidence>
<protein>
    <submittedName>
        <fullName evidence="1">Uncharacterized protein</fullName>
    </submittedName>
</protein>
<proteinExistence type="predicted"/>
<name>A0A5B7GW61_PORTR</name>
<keyword evidence="2" id="KW-1185">Reference proteome</keyword>
<comment type="caution">
    <text evidence="1">The sequence shown here is derived from an EMBL/GenBank/DDBJ whole genome shotgun (WGS) entry which is preliminary data.</text>
</comment>
<organism evidence="1 2">
    <name type="scientific">Portunus trituberculatus</name>
    <name type="common">Swimming crab</name>
    <name type="synonym">Neptunus trituberculatus</name>
    <dbReference type="NCBI Taxonomy" id="210409"/>
    <lineage>
        <taxon>Eukaryota</taxon>
        <taxon>Metazoa</taxon>
        <taxon>Ecdysozoa</taxon>
        <taxon>Arthropoda</taxon>
        <taxon>Crustacea</taxon>
        <taxon>Multicrustacea</taxon>
        <taxon>Malacostraca</taxon>
        <taxon>Eumalacostraca</taxon>
        <taxon>Eucarida</taxon>
        <taxon>Decapoda</taxon>
        <taxon>Pleocyemata</taxon>
        <taxon>Brachyura</taxon>
        <taxon>Eubrachyura</taxon>
        <taxon>Portunoidea</taxon>
        <taxon>Portunidae</taxon>
        <taxon>Portuninae</taxon>
        <taxon>Portunus</taxon>
    </lineage>
</organism>
<dbReference type="Proteomes" id="UP000324222">
    <property type="component" value="Unassembled WGS sequence"/>
</dbReference>
<dbReference type="EMBL" id="VSRR010019068">
    <property type="protein sequence ID" value="MPC61893.1"/>
    <property type="molecule type" value="Genomic_DNA"/>
</dbReference>
<dbReference type="AlphaFoldDB" id="A0A5B7GW61"/>
<reference evidence="1 2" key="1">
    <citation type="submission" date="2019-05" db="EMBL/GenBank/DDBJ databases">
        <title>Another draft genome of Portunus trituberculatus and its Hox gene families provides insights of decapod evolution.</title>
        <authorList>
            <person name="Jeong J.-H."/>
            <person name="Song I."/>
            <person name="Kim S."/>
            <person name="Choi T."/>
            <person name="Kim D."/>
            <person name="Ryu S."/>
            <person name="Kim W."/>
        </authorList>
    </citation>
    <scope>NUCLEOTIDE SEQUENCE [LARGE SCALE GENOMIC DNA]</scope>
    <source>
        <tissue evidence="1">Muscle</tissue>
    </source>
</reference>
<sequence>MLEKRPLTQLLHLDLPHSDSPRGLNVETRGRNCASQVTALLDLSIPLATPGRSMRLTRDAAAAAAILVSSDAITQRQNGRWEHT</sequence>
<gene>
    <name evidence="1" type="ORF">E2C01_055970</name>
</gene>
<evidence type="ECO:0000313" key="1">
    <source>
        <dbReference type="EMBL" id="MPC61893.1"/>
    </source>
</evidence>